<gene>
    <name evidence="2" type="ORF">ACH5RR_023201</name>
</gene>
<comment type="caution">
    <text evidence="2">The sequence shown here is derived from an EMBL/GenBank/DDBJ whole genome shotgun (WGS) entry which is preliminary data.</text>
</comment>
<accession>A0ABD2Z9Z3</accession>
<protein>
    <submittedName>
        <fullName evidence="2">Uncharacterized protein</fullName>
    </submittedName>
</protein>
<sequence length="138" mass="15486">MKVFYLNRIDDKYLEVEHGKKMREGCEFNSIPDSELIDGNMKTSTFGNGYENISKYGYMKKGMQSFIGDTSEDKCESHAFKMIGQQSGSLFIGQSIRMSARVRNIKPTESVNCGQGQTKASVTKHLGAAKKVPQQERT</sequence>
<proteinExistence type="predicted"/>
<dbReference type="Proteomes" id="UP001630127">
    <property type="component" value="Unassembled WGS sequence"/>
</dbReference>
<feature type="region of interest" description="Disordered" evidence="1">
    <location>
        <begin position="110"/>
        <end position="138"/>
    </location>
</feature>
<keyword evidence="3" id="KW-1185">Reference proteome</keyword>
<dbReference type="AlphaFoldDB" id="A0ABD2Z9Z3"/>
<evidence type="ECO:0000313" key="3">
    <source>
        <dbReference type="Proteomes" id="UP001630127"/>
    </source>
</evidence>
<reference evidence="2 3" key="1">
    <citation type="submission" date="2024-11" db="EMBL/GenBank/DDBJ databases">
        <title>A near-complete genome assembly of Cinchona calisaya.</title>
        <authorList>
            <person name="Lian D.C."/>
            <person name="Zhao X.W."/>
            <person name="Wei L."/>
        </authorList>
    </citation>
    <scope>NUCLEOTIDE SEQUENCE [LARGE SCALE GENOMIC DNA]</scope>
    <source>
        <tissue evidence="2">Nenye</tissue>
    </source>
</reference>
<evidence type="ECO:0000256" key="1">
    <source>
        <dbReference type="SAM" id="MobiDB-lite"/>
    </source>
</evidence>
<organism evidence="2 3">
    <name type="scientific">Cinchona calisaya</name>
    <dbReference type="NCBI Taxonomy" id="153742"/>
    <lineage>
        <taxon>Eukaryota</taxon>
        <taxon>Viridiplantae</taxon>
        <taxon>Streptophyta</taxon>
        <taxon>Embryophyta</taxon>
        <taxon>Tracheophyta</taxon>
        <taxon>Spermatophyta</taxon>
        <taxon>Magnoliopsida</taxon>
        <taxon>eudicotyledons</taxon>
        <taxon>Gunneridae</taxon>
        <taxon>Pentapetalae</taxon>
        <taxon>asterids</taxon>
        <taxon>lamiids</taxon>
        <taxon>Gentianales</taxon>
        <taxon>Rubiaceae</taxon>
        <taxon>Cinchonoideae</taxon>
        <taxon>Cinchoneae</taxon>
        <taxon>Cinchona</taxon>
    </lineage>
</organism>
<name>A0ABD2Z9Z3_9GENT</name>
<evidence type="ECO:0000313" key="2">
    <source>
        <dbReference type="EMBL" id="KAL3516299.1"/>
    </source>
</evidence>
<feature type="compositionally biased region" description="Polar residues" evidence="1">
    <location>
        <begin position="110"/>
        <end position="121"/>
    </location>
</feature>
<dbReference type="EMBL" id="JBJUIK010000010">
    <property type="protein sequence ID" value="KAL3516299.1"/>
    <property type="molecule type" value="Genomic_DNA"/>
</dbReference>